<dbReference type="Pfam" id="PF12770">
    <property type="entry name" value="CHAT"/>
    <property type="match status" value="1"/>
</dbReference>
<dbReference type="PANTHER" id="PTHR10098">
    <property type="entry name" value="RAPSYN-RELATED"/>
    <property type="match status" value="1"/>
</dbReference>
<feature type="domain" description="CHAT" evidence="1">
    <location>
        <begin position="2"/>
        <end position="92"/>
    </location>
</feature>
<organism evidence="2">
    <name type="scientific">hydrothermal vent metagenome</name>
    <dbReference type="NCBI Taxonomy" id="652676"/>
    <lineage>
        <taxon>unclassified sequences</taxon>
        <taxon>metagenomes</taxon>
        <taxon>ecological metagenomes</taxon>
    </lineage>
</organism>
<evidence type="ECO:0000313" key="2">
    <source>
        <dbReference type="EMBL" id="SFV56076.1"/>
    </source>
</evidence>
<accession>A0A1W1BRC1</accession>
<reference evidence="2" key="1">
    <citation type="submission" date="2016-10" db="EMBL/GenBank/DDBJ databases">
        <authorList>
            <person name="de Groot N.N."/>
        </authorList>
    </citation>
    <scope>NUCLEOTIDE SEQUENCE</scope>
</reference>
<dbReference type="PANTHER" id="PTHR10098:SF108">
    <property type="entry name" value="TETRATRICOPEPTIDE REPEAT PROTEIN 28"/>
    <property type="match status" value="1"/>
</dbReference>
<dbReference type="InterPro" id="IPR024983">
    <property type="entry name" value="CHAT_dom"/>
</dbReference>
<protein>
    <submittedName>
        <fullName evidence="2">FOG: TPR repeat</fullName>
    </submittedName>
</protein>
<evidence type="ECO:0000259" key="1">
    <source>
        <dbReference type="Pfam" id="PF12770"/>
    </source>
</evidence>
<dbReference type="AlphaFoldDB" id="A0A1W1BRC1"/>
<proteinExistence type="predicted"/>
<gene>
    <name evidence="2" type="ORF">MNB_SV-14-452</name>
</gene>
<dbReference type="EMBL" id="FPHN01000061">
    <property type="protein sequence ID" value="SFV56076.1"/>
    <property type="molecule type" value="Genomic_DNA"/>
</dbReference>
<sequence length="94" mass="10061">MVLSACETGVGKIEEAEGVAGLGKAFINAGAKQVITSLWSVSDTSTALLMGKFYENIKAGDSYSKALRSAKKWMIKHNKSHPYYWAGFVGSGVN</sequence>
<name>A0A1W1BRC1_9ZZZZ</name>